<evidence type="ECO:0000256" key="3">
    <source>
        <dbReference type="PROSITE-ProRule" id="PRU00339"/>
    </source>
</evidence>
<dbReference type="InterPro" id="IPR018973">
    <property type="entry name" value="MZB"/>
</dbReference>
<dbReference type="SUPFAM" id="SSF52540">
    <property type="entry name" value="P-loop containing nucleoside triphosphate hydrolases"/>
    <property type="match status" value="1"/>
</dbReference>
<dbReference type="Proteomes" id="UP000186879">
    <property type="component" value="Chromosome"/>
</dbReference>
<reference evidence="8 12" key="3">
    <citation type="submission" date="2018-10" db="EMBL/GenBank/DDBJ databases">
        <title>Cultivation of a novel Methanohalophilus strain from Kebrit Deep of the Red Sea and a genomic comparison of members of the genus Methanohalophilus.</title>
        <authorList>
            <person name="Guan Y."/>
            <person name="Ngugi D.K."/>
            <person name="Stingl U."/>
        </authorList>
    </citation>
    <scope>NUCLEOTIDE SEQUENCE [LARGE SCALE GENOMIC DNA]</scope>
    <source>
        <strain evidence="8 12">DSM 3094</strain>
    </source>
</reference>
<evidence type="ECO:0000256" key="2">
    <source>
        <dbReference type="ARBA" id="ARBA00022840"/>
    </source>
</evidence>
<dbReference type="Gene3D" id="3.40.50.300">
    <property type="entry name" value="P-loop containing nucleotide triphosphate hydrolases"/>
    <property type="match status" value="2"/>
</dbReference>
<dbReference type="AlphaFoldDB" id="A0A1L3Q4T1"/>
<dbReference type="Gene3D" id="1.25.40.10">
    <property type="entry name" value="Tetratricopeptide repeat domain"/>
    <property type="match status" value="1"/>
</dbReference>
<organism evidence="7 10">
    <name type="scientific">Methanohalophilus halophilus</name>
    <dbReference type="NCBI Taxonomy" id="2177"/>
    <lineage>
        <taxon>Archaea</taxon>
        <taxon>Methanobacteriati</taxon>
        <taxon>Methanobacteriota</taxon>
        <taxon>Stenosarchaea group</taxon>
        <taxon>Methanomicrobia</taxon>
        <taxon>Methanosarcinales</taxon>
        <taxon>Methanosarcinaceae</taxon>
        <taxon>Methanohalophilus</taxon>
    </lineage>
</organism>
<dbReference type="InterPro" id="IPR011545">
    <property type="entry name" value="DEAD/DEAH_box_helicase_dom"/>
</dbReference>
<dbReference type="EMBL" id="RJJG01000004">
    <property type="protein sequence ID" value="RNI08900.1"/>
    <property type="molecule type" value="Genomic_DNA"/>
</dbReference>
<dbReference type="PANTHER" id="PTHR47957:SF3">
    <property type="entry name" value="ATP-DEPENDENT HELICASE HRQ1"/>
    <property type="match status" value="1"/>
</dbReference>
<dbReference type="GO" id="GO:0043138">
    <property type="term" value="F:3'-5' DNA helicase activity"/>
    <property type="evidence" value="ECO:0007669"/>
    <property type="project" value="TreeGrafter"/>
</dbReference>
<gene>
    <name evidence="7" type="ORF">BHR79_09905</name>
    <name evidence="8" type="ORF">EFE40_05355</name>
    <name evidence="9" type="ORF">SAMN04515625_0901</name>
</gene>
<keyword evidence="3" id="KW-0802">TPR repeat</keyword>
<dbReference type="SUPFAM" id="SSF48452">
    <property type="entry name" value="TPR-like"/>
    <property type="match status" value="1"/>
</dbReference>
<dbReference type="STRING" id="2177.BHR79_09905"/>
<dbReference type="Pfam" id="PF00270">
    <property type="entry name" value="DEAD"/>
    <property type="match status" value="1"/>
</dbReference>
<dbReference type="SMART" id="SM00487">
    <property type="entry name" value="DEXDc"/>
    <property type="match status" value="1"/>
</dbReference>
<dbReference type="GeneID" id="30584087"/>
<keyword evidence="10" id="KW-1185">Reference proteome</keyword>
<dbReference type="PROSITE" id="PS51194">
    <property type="entry name" value="HELICASE_CTER"/>
    <property type="match status" value="1"/>
</dbReference>
<dbReference type="InterPro" id="IPR055227">
    <property type="entry name" value="HRQ1_WHD"/>
</dbReference>
<evidence type="ECO:0000259" key="5">
    <source>
        <dbReference type="PROSITE" id="PS51192"/>
    </source>
</evidence>
<dbReference type="OrthoDB" id="36796at2157"/>
<reference evidence="7 10" key="1">
    <citation type="submission" date="2016-10" db="EMBL/GenBank/DDBJ databases">
        <title>Methanohalophilus halophilus.</title>
        <authorList>
            <person name="L'haridon S."/>
        </authorList>
    </citation>
    <scope>NUCLEOTIDE SEQUENCE [LARGE SCALE GENOMIC DNA]</scope>
    <source>
        <strain evidence="7 10">Z-7982</strain>
    </source>
</reference>
<keyword evidence="7" id="KW-0347">Helicase</keyword>
<feature type="repeat" description="TPR" evidence="3">
    <location>
        <begin position="876"/>
        <end position="909"/>
    </location>
</feature>
<evidence type="ECO:0000313" key="7">
    <source>
        <dbReference type="EMBL" id="APH39761.1"/>
    </source>
</evidence>
<evidence type="ECO:0000259" key="6">
    <source>
        <dbReference type="PROSITE" id="PS51194"/>
    </source>
</evidence>
<keyword evidence="7" id="KW-0378">Hydrolase</keyword>
<proteinExistence type="predicted"/>
<dbReference type="InterPro" id="IPR011990">
    <property type="entry name" value="TPR-like_helical_dom_sf"/>
</dbReference>
<dbReference type="PROSITE" id="PS50005">
    <property type="entry name" value="TPR"/>
    <property type="match status" value="1"/>
</dbReference>
<dbReference type="Proteomes" id="UP000267921">
    <property type="component" value="Unassembled WGS sequence"/>
</dbReference>
<keyword evidence="2" id="KW-0067">ATP-binding</keyword>
<dbReference type="Pfam" id="PF22982">
    <property type="entry name" value="WHD_HRQ1"/>
    <property type="match status" value="1"/>
</dbReference>
<evidence type="ECO:0000256" key="1">
    <source>
        <dbReference type="ARBA" id="ARBA00022741"/>
    </source>
</evidence>
<dbReference type="CDD" id="cd17923">
    <property type="entry name" value="DEXHc_Hrq1-like"/>
    <property type="match status" value="1"/>
</dbReference>
<dbReference type="CDD" id="cd18797">
    <property type="entry name" value="SF2_C_Hrq"/>
    <property type="match status" value="1"/>
</dbReference>
<accession>A0A1L3Q4T1</accession>
<evidence type="ECO:0000256" key="4">
    <source>
        <dbReference type="SAM" id="MobiDB-lite"/>
    </source>
</evidence>
<reference evidence="9 11" key="2">
    <citation type="submission" date="2016-10" db="EMBL/GenBank/DDBJ databases">
        <authorList>
            <person name="de Groot N.N."/>
        </authorList>
    </citation>
    <scope>NUCLEOTIDE SEQUENCE [LARGE SCALE GENOMIC DNA]</scope>
    <source>
        <strain evidence="9 11">Z-7982</strain>
    </source>
</reference>
<evidence type="ECO:0000313" key="9">
    <source>
        <dbReference type="EMBL" id="SDW39268.1"/>
    </source>
</evidence>
<evidence type="ECO:0000313" key="10">
    <source>
        <dbReference type="Proteomes" id="UP000186879"/>
    </source>
</evidence>
<dbReference type="Pfam" id="PF00271">
    <property type="entry name" value="Helicase_C"/>
    <property type="match status" value="1"/>
</dbReference>
<dbReference type="Proteomes" id="UP000198669">
    <property type="component" value="Unassembled WGS sequence"/>
</dbReference>
<evidence type="ECO:0000313" key="12">
    <source>
        <dbReference type="Proteomes" id="UP000267921"/>
    </source>
</evidence>
<dbReference type="Pfam" id="PF14559">
    <property type="entry name" value="TPR_19"/>
    <property type="match status" value="1"/>
</dbReference>
<name>A0A1L3Q4T1_9EURY</name>
<dbReference type="Pfam" id="PF09369">
    <property type="entry name" value="MZB"/>
    <property type="match status" value="1"/>
</dbReference>
<dbReference type="GO" id="GO:0005524">
    <property type="term" value="F:ATP binding"/>
    <property type="evidence" value="ECO:0007669"/>
    <property type="project" value="UniProtKB-KW"/>
</dbReference>
<dbReference type="PROSITE" id="PS51192">
    <property type="entry name" value="HELICASE_ATP_BIND_1"/>
    <property type="match status" value="1"/>
</dbReference>
<evidence type="ECO:0000313" key="8">
    <source>
        <dbReference type="EMBL" id="RNI08900.1"/>
    </source>
</evidence>
<dbReference type="InterPro" id="IPR019734">
    <property type="entry name" value="TPR_rpt"/>
</dbReference>
<dbReference type="PANTHER" id="PTHR47957">
    <property type="entry name" value="ATP-DEPENDENT HELICASE HRQ1"/>
    <property type="match status" value="1"/>
</dbReference>
<dbReference type="SMART" id="SM00028">
    <property type="entry name" value="TPR"/>
    <property type="match status" value="2"/>
</dbReference>
<keyword evidence="1" id="KW-0547">Nucleotide-binding</keyword>
<sequence>MGIEKILSKITSSRGYEDQIVHSEFIKSRQGKYDNVDIKPLLRFALHERGIKRLYSHQTEAIENIRSGKDIVLATSTASGKSLAYTIPVFEEIMDHPDSTVLYISPLNALANDQHSNFVKLRDVLGESIDIARFVGSSSKEERWQAKADANIIFTNPEMLHMSVLGWKQQWYRVLSNLKYIILDESHYYTGVTGSNMANLLRRLQRICDHYGSNPQYICCSATIGNPGKHASSLTGKNVEVIDRDGSGSGAQNFVFWNPPAYYNKKGYFLRKSSFADSNRLFTTLIQEGLQTILFTRSRQKMERMYLQSKKELQNRGLKERIAPYRGGYSPEDRVLIEKQLQNGTLKGVLSTNALELGIDIGGLDGCILDGFPGTIMSTRQQAGRAGRGDNESMVVLVAGQDALDQYYMRNPEKFFAKSCEDAVINPENTYIQTGHILCAAKELPLQQEDEKYFGSGIWDVVDVLREEKLLAEKEKGTICLDNHPHGQVNIRGAGRNGYSLIDITGGKRKIIEKDLERSMAFREAFEGAIYIHMGNPYVVQKMNHSKKEILVEKGKADYYTKPMVASEIFLREKYEEKKPGKLDDITVGLGRVEVVEQVTGFRRIQHGSDEEMGRKEIEMPPSSLETESLWIDLSAGYEDLVNKQKRDFAGGLHAIEHAMIAMYPIHLLADRNDVGGVSTPSHGDLGGRSGIFIYDGHEGGVGFAENGFDKIEEMLDVTLKAIKGCPCDEGCPACIQSPKCGNNNEPLDKHAAIMIMHEILGLEKYIPPAKKERKTVPTSQGKPSANDTSNTDALNRARSKLRNKKKASVEELIIQGQECRTDHKKAYELFSKALEMEPSNKNALFNKGVACIQLGKYSQANRCFDSLVQQGMNKPIIWEMKGRAFHGMRNYGMAIQMYKQALGLHPENKDDVNRIQGLLGKARKSING</sequence>
<evidence type="ECO:0000313" key="11">
    <source>
        <dbReference type="Proteomes" id="UP000198669"/>
    </source>
</evidence>
<feature type="compositionally biased region" description="Polar residues" evidence="4">
    <location>
        <begin position="777"/>
        <end position="794"/>
    </location>
</feature>
<dbReference type="InterPro" id="IPR001650">
    <property type="entry name" value="Helicase_C-like"/>
</dbReference>
<dbReference type="InterPro" id="IPR027417">
    <property type="entry name" value="P-loop_NTPase"/>
</dbReference>
<dbReference type="GO" id="GO:0006289">
    <property type="term" value="P:nucleotide-excision repair"/>
    <property type="evidence" value="ECO:0007669"/>
    <property type="project" value="TreeGrafter"/>
</dbReference>
<dbReference type="EMBL" id="FNMU01000002">
    <property type="protein sequence ID" value="SDW39268.1"/>
    <property type="molecule type" value="Genomic_DNA"/>
</dbReference>
<dbReference type="EMBL" id="CP017921">
    <property type="protein sequence ID" value="APH39761.1"/>
    <property type="molecule type" value="Genomic_DNA"/>
</dbReference>
<feature type="domain" description="Helicase C-terminal" evidence="6">
    <location>
        <begin position="277"/>
        <end position="431"/>
    </location>
</feature>
<dbReference type="RefSeq" id="WP_072562176.1">
    <property type="nucleotide sequence ID" value="NZ_CP017921.1"/>
</dbReference>
<dbReference type="GO" id="GO:0036297">
    <property type="term" value="P:interstrand cross-link repair"/>
    <property type="evidence" value="ECO:0007669"/>
    <property type="project" value="TreeGrafter"/>
</dbReference>
<feature type="region of interest" description="Disordered" evidence="4">
    <location>
        <begin position="772"/>
        <end position="794"/>
    </location>
</feature>
<feature type="domain" description="Helicase ATP-binding" evidence="5">
    <location>
        <begin position="62"/>
        <end position="242"/>
    </location>
</feature>
<dbReference type="KEGG" id="mhaz:BHR79_09905"/>
<protein>
    <submittedName>
        <fullName evidence="7">ATP-dependent helicase</fullName>
    </submittedName>
    <submittedName>
        <fullName evidence="8 9">DEAD/DEAH box helicase</fullName>
    </submittedName>
</protein>
<dbReference type="GO" id="GO:0003676">
    <property type="term" value="F:nucleic acid binding"/>
    <property type="evidence" value="ECO:0007669"/>
    <property type="project" value="InterPro"/>
</dbReference>
<dbReference type="SMART" id="SM00490">
    <property type="entry name" value="HELICc"/>
    <property type="match status" value="1"/>
</dbReference>
<dbReference type="InterPro" id="IPR014001">
    <property type="entry name" value="Helicase_ATP-bd"/>
</dbReference>